<dbReference type="AlphaFoldDB" id="A0A1H4CZ66"/>
<dbReference type="EMBL" id="FNRI01000005">
    <property type="protein sequence ID" value="SEA65630.1"/>
    <property type="molecule type" value="Genomic_DNA"/>
</dbReference>
<name>A0A1H4CZ66_9BACT</name>
<dbReference type="PROSITE" id="PS51257">
    <property type="entry name" value="PROKAR_LIPOPROTEIN"/>
    <property type="match status" value="1"/>
</dbReference>
<organism evidence="1 2">
    <name type="scientific">Alistipes timonensis JC136</name>
    <dbReference type="NCBI Taxonomy" id="1033731"/>
    <lineage>
        <taxon>Bacteria</taxon>
        <taxon>Pseudomonadati</taxon>
        <taxon>Bacteroidota</taxon>
        <taxon>Bacteroidia</taxon>
        <taxon>Bacteroidales</taxon>
        <taxon>Rikenellaceae</taxon>
        <taxon>Alistipes</taxon>
    </lineage>
</organism>
<dbReference type="RefSeq" id="WP_081504085.1">
    <property type="nucleotide sequence ID" value="NZ_CAEG01000005.1"/>
</dbReference>
<dbReference type="Pfam" id="PF16132">
    <property type="entry name" value="DUF4843"/>
    <property type="match status" value="1"/>
</dbReference>
<evidence type="ECO:0000313" key="1">
    <source>
        <dbReference type="EMBL" id="SEA65630.1"/>
    </source>
</evidence>
<dbReference type="InterPro" id="IPR032299">
    <property type="entry name" value="DUF4843"/>
</dbReference>
<dbReference type="STRING" id="1033731.SAMN05444145_10580"/>
<dbReference type="Proteomes" id="UP000183253">
    <property type="component" value="Unassembled WGS sequence"/>
</dbReference>
<protein>
    <recommendedName>
        <fullName evidence="3">DUF4843 domain-containing protein</fullName>
    </recommendedName>
</protein>
<evidence type="ECO:0000313" key="2">
    <source>
        <dbReference type="Proteomes" id="UP000183253"/>
    </source>
</evidence>
<accession>A0A1H4CZ66</accession>
<keyword evidence="2" id="KW-1185">Reference proteome</keyword>
<evidence type="ECO:0008006" key="3">
    <source>
        <dbReference type="Google" id="ProtNLM"/>
    </source>
</evidence>
<gene>
    <name evidence="1" type="ORF">SAMN05444145_10580</name>
</gene>
<reference evidence="1 2" key="1">
    <citation type="submission" date="2016-10" db="EMBL/GenBank/DDBJ databases">
        <authorList>
            <person name="de Groot N.N."/>
        </authorList>
    </citation>
    <scope>NUCLEOTIDE SEQUENCE [LARGE SCALE GENOMIC DNA]</scope>
    <source>
        <strain evidence="1 2">DSM 25383</strain>
    </source>
</reference>
<proteinExistence type="predicted"/>
<sequence>MNRLKIASLALIAGASILSGGCSQDDLSTFAVKDSAVYFPSNNLSHSFIDTPEAEYADVEIKLNIIGPTADYDRPVAVEVNDETTTATAGQYTVLGGMVKAGATSGTVTVRVNNDKQALAQGDLALGLRLLGNDQFSTDIDPETKLPVTGGALVSFEAVLTWSNDIKMPEYMLQRNFLRYVSYTALWVDDDGNVYGEQNEAATRKRLSAKYSSYGLYSKNLAKILREVWPEVLNVFGYLGTDADILEKYPMINPGNVQDLYTKQLFHKLETYIYEYNQAHPDDILRHSDDAAVLNAAGNIVSVKSGGKTYELKLKENPPILVNPFSL</sequence>